<keyword evidence="20" id="KW-0325">Glycoprotein</keyword>
<dbReference type="Gene3D" id="4.10.400.10">
    <property type="entry name" value="Low-density Lipoprotein Receptor"/>
    <property type="match status" value="1"/>
</dbReference>
<dbReference type="PROSITE" id="PS01186">
    <property type="entry name" value="EGF_2"/>
    <property type="match status" value="1"/>
</dbReference>
<keyword evidence="19" id="KW-0179">Complement alternate pathway</keyword>
<comment type="function">
    <text evidence="23">Component of the membrane attack complex (MAC), a multiprotein complex activated by the complement cascade, which inserts into a target cell membrane and forms a pore, leading to target cell membrane rupture and cell lysis. The MAC is initiated by proteolytic cleavage of C5 into complement C5b in response to the classical, alternative, lectin and GZMK complement pathways. The complement pathways consist in a cascade of proteins that leads to phagocytosis and breakdown of pathogens and signaling that strengthens the adaptive immune system. C8B, together with C8A and C8G, inserts into the target membrane, but does not form pores by itself. During MAC assembly, associates with C5b, C6 and C7 to form the C5b8 intermediate complex that inserts into the target membrane and traverses the bilayer increasing membrane rigidity.</text>
</comment>
<dbReference type="PROSITE" id="PS50068">
    <property type="entry name" value="LDLRA_2"/>
    <property type="match status" value="1"/>
</dbReference>
<dbReference type="GeneTree" id="ENSGT00940000160247"/>
<dbReference type="GO" id="GO:0005579">
    <property type="term" value="C:membrane attack complex"/>
    <property type="evidence" value="ECO:0007669"/>
    <property type="project" value="UniProtKB-KW"/>
</dbReference>
<evidence type="ECO:0000256" key="14">
    <source>
        <dbReference type="ARBA" id="ARBA00022859"/>
    </source>
</evidence>
<evidence type="ECO:0000259" key="27">
    <source>
        <dbReference type="PROSITE" id="PS51412"/>
    </source>
</evidence>
<evidence type="ECO:0000256" key="3">
    <source>
        <dbReference type="ARBA" id="ARBA00009214"/>
    </source>
</evidence>
<dbReference type="SMART" id="SM00192">
    <property type="entry name" value="LDLa"/>
    <property type="match status" value="1"/>
</dbReference>
<evidence type="ECO:0000256" key="16">
    <source>
        <dbReference type="ARBA" id="ARBA00023058"/>
    </source>
</evidence>
<evidence type="ECO:0000256" key="26">
    <source>
        <dbReference type="SAM" id="SignalP"/>
    </source>
</evidence>
<dbReference type="InterPro" id="IPR002172">
    <property type="entry name" value="LDrepeatLR_classA_rpt"/>
</dbReference>
<keyword evidence="7" id="KW-0245">EGF-like domain</keyword>
<dbReference type="SMART" id="SM00457">
    <property type="entry name" value="MACPF"/>
    <property type="match status" value="1"/>
</dbReference>
<reference evidence="29" key="3">
    <citation type="journal article" date="2014" name="Nature">
        <title>Elephant shark genome provides unique insights into gnathostome evolution.</title>
        <authorList>
            <consortium name="International Elephant Shark Genome Sequencing Consortium"/>
            <person name="Venkatesh B."/>
            <person name="Lee A.P."/>
            <person name="Ravi V."/>
            <person name="Maurya A.K."/>
            <person name="Lian M.M."/>
            <person name="Swann J.B."/>
            <person name="Ohta Y."/>
            <person name="Flajnik M.F."/>
            <person name="Sutoh Y."/>
            <person name="Kasahara M."/>
            <person name="Hoon S."/>
            <person name="Gangu V."/>
            <person name="Roy S.W."/>
            <person name="Irimia M."/>
            <person name="Korzh V."/>
            <person name="Kondrychyn I."/>
            <person name="Lim Z.W."/>
            <person name="Tay B.H."/>
            <person name="Tohari S."/>
            <person name="Kong K.W."/>
            <person name="Ho S."/>
            <person name="Lorente-Galdos B."/>
            <person name="Quilez J."/>
            <person name="Marques-Bonet T."/>
            <person name="Raney B.J."/>
            <person name="Ingham P.W."/>
            <person name="Tay A."/>
            <person name="Hillier L.W."/>
            <person name="Minx P."/>
            <person name="Boehm T."/>
            <person name="Wilson R.K."/>
            <person name="Brenner S."/>
            <person name="Warren W.C."/>
        </authorList>
    </citation>
    <scope>NUCLEOTIDE SEQUENCE [LARGE SCALE GENOMIC DNA]</scope>
</reference>
<evidence type="ECO:0000256" key="19">
    <source>
        <dbReference type="ARBA" id="ARBA00023162"/>
    </source>
</evidence>
<evidence type="ECO:0000256" key="18">
    <source>
        <dbReference type="ARBA" id="ARBA00023157"/>
    </source>
</evidence>
<dbReference type="Proteomes" id="UP000314986">
    <property type="component" value="Unassembled WGS sequence"/>
</dbReference>
<dbReference type="Gene3D" id="2.20.100.10">
    <property type="entry name" value="Thrombospondin type-1 (TSP1) repeat"/>
    <property type="match status" value="2"/>
</dbReference>
<dbReference type="GO" id="GO:0031640">
    <property type="term" value="P:killing of cells of another organism"/>
    <property type="evidence" value="ECO:0007669"/>
    <property type="project" value="UniProtKB-KW"/>
</dbReference>
<dbReference type="InterPro" id="IPR020863">
    <property type="entry name" value="MACPF_CS"/>
</dbReference>
<keyword evidence="10" id="KW-0812">Transmembrane</keyword>
<evidence type="ECO:0000256" key="25">
    <source>
        <dbReference type="PROSITE-ProRule" id="PRU00124"/>
    </source>
</evidence>
<dbReference type="InterPro" id="IPR023415">
    <property type="entry name" value="LDLR_class-A_CS"/>
</dbReference>
<feature type="signal peptide" evidence="26">
    <location>
        <begin position="1"/>
        <end position="32"/>
    </location>
</feature>
<dbReference type="InterPro" id="IPR020864">
    <property type="entry name" value="MACPF"/>
</dbReference>
<dbReference type="SUPFAM" id="SSF57196">
    <property type="entry name" value="EGF/Laminin"/>
    <property type="match status" value="1"/>
</dbReference>
<dbReference type="PROSITE" id="PS50092">
    <property type="entry name" value="TSP1"/>
    <property type="match status" value="2"/>
</dbReference>
<evidence type="ECO:0000256" key="7">
    <source>
        <dbReference type="ARBA" id="ARBA00022536"/>
    </source>
</evidence>
<evidence type="ECO:0000256" key="22">
    <source>
        <dbReference type="ARBA" id="ARBA00031383"/>
    </source>
</evidence>
<keyword evidence="9" id="KW-0399">Innate immunity</keyword>
<dbReference type="Pfam" id="PF01823">
    <property type="entry name" value="MACPF"/>
    <property type="match status" value="1"/>
</dbReference>
<keyword evidence="8" id="KW-1052">Target cell membrane</keyword>
<dbReference type="GO" id="GO:0044218">
    <property type="term" value="C:other organism cell membrane"/>
    <property type="evidence" value="ECO:0007669"/>
    <property type="project" value="UniProtKB-KW"/>
</dbReference>
<comment type="subcellular location">
    <subcellularLocation>
        <location evidence="2">Secreted</location>
    </subcellularLocation>
    <subcellularLocation>
        <location evidence="1">Target cell membrane</location>
        <topology evidence="1">Multi-pass membrane protein</topology>
    </subcellularLocation>
</comment>
<dbReference type="InParanoid" id="A0A4W3JXC0"/>
<dbReference type="STRING" id="7868.ENSCMIP00000047552"/>
<dbReference type="PRINTS" id="PR00764">
    <property type="entry name" value="COMPLEMENTC9"/>
</dbReference>
<dbReference type="GO" id="GO:0005576">
    <property type="term" value="C:extracellular region"/>
    <property type="evidence" value="ECO:0007669"/>
    <property type="project" value="UniProtKB-SubCell"/>
</dbReference>
<feature type="chain" id="PRO_5021389101" description="Complement component C8 beta chain" evidence="26">
    <location>
        <begin position="33"/>
        <end position="584"/>
    </location>
</feature>
<evidence type="ECO:0000256" key="5">
    <source>
        <dbReference type="ARBA" id="ARBA00022452"/>
    </source>
</evidence>
<dbReference type="Pfam" id="PF00057">
    <property type="entry name" value="Ldl_recept_a"/>
    <property type="match status" value="1"/>
</dbReference>
<keyword evidence="5" id="KW-1134">Transmembrane beta strand</keyword>
<keyword evidence="21" id="KW-1053">Target membrane</keyword>
<dbReference type="PROSITE" id="PS51412">
    <property type="entry name" value="MACPF_2"/>
    <property type="match status" value="1"/>
</dbReference>
<reference evidence="29" key="1">
    <citation type="journal article" date="2006" name="Science">
        <title>Ancient noncoding elements conserved in the human genome.</title>
        <authorList>
            <person name="Venkatesh B."/>
            <person name="Kirkness E.F."/>
            <person name="Loh Y.H."/>
            <person name="Halpern A.L."/>
            <person name="Lee A.P."/>
            <person name="Johnson J."/>
            <person name="Dandona N."/>
            <person name="Viswanathan L.D."/>
            <person name="Tay A."/>
            <person name="Venter J.C."/>
            <person name="Strausberg R.L."/>
            <person name="Brenner S."/>
        </authorList>
    </citation>
    <scope>NUCLEOTIDE SEQUENCE [LARGE SCALE GENOMIC DNA]</scope>
</reference>
<dbReference type="GO" id="GO:0006957">
    <property type="term" value="P:complement activation, alternative pathway"/>
    <property type="evidence" value="ECO:0007669"/>
    <property type="project" value="UniProtKB-KW"/>
</dbReference>
<dbReference type="Ensembl" id="ENSCMIT00000048223.1">
    <property type="protein sequence ID" value="ENSCMIP00000047552.1"/>
    <property type="gene ID" value="ENSCMIG00000019477.1"/>
</dbReference>
<dbReference type="Pfam" id="PF21195">
    <property type="entry name" value="EGF_C8A_B_C6"/>
    <property type="match status" value="1"/>
</dbReference>
<keyword evidence="16" id="KW-0473">Membrane attack complex</keyword>
<evidence type="ECO:0000256" key="21">
    <source>
        <dbReference type="ARBA" id="ARBA00023298"/>
    </source>
</evidence>
<dbReference type="InterPro" id="IPR000884">
    <property type="entry name" value="TSP1_rpt"/>
</dbReference>
<dbReference type="GO" id="GO:0006958">
    <property type="term" value="P:complement activation, classical pathway"/>
    <property type="evidence" value="ECO:0007669"/>
    <property type="project" value="UniProtKB-KW"/>
</dbReference>
<keyword evidence="13" id="KW-0204">Cytolysis</keyword>
<comment type="caution">
    <text evidence="25">Lacks conserved residue(s) required for the propagation of feature annotation.</text>
</comment>
<evidence type="ECO:0000256" key="13">
    <source>
        <dbReference type="ARBA" id="ARBA00022852"/>
    </source>
</evidence>
<proteinExistence type="inferred from homology"/>
<feature type="domain" description="MACPF" evidence="27">
    <location>
        <begin position="152"/>
        <end position="498"/>
    </location>
</feature>
<dbReference type="Pfam" id="PF00090">
    <property type="entry name" value="TSP_1"/>
    <property type="match status" value="2"/>
</dbReference>
<reference evidence="29" key="2">
    <citation type="journal article" date="2007" name="PLoS Biol.">
        <title>Survey sequencing and comparative analysis of the elephant shark (Callorhinchus milii) genome.</title>
        <authorList>
            <person name="Venkatesh B."/>
            <person name="Kirkness E.F."/>
            <person name="Loh Y.H."/>
            <person name="Halpern A.L."/>
            <person name="Lee A.P."/>
            <person name="Johnson J."/>
            <person name="Dandona N."/>
            <person name="Viswanathan L.D."/>
            <person name="Tay A."/>
            <person name="Venter J.C."/>
            <person name="Strausberg R.L."/>
            <person name="Brenner S."/>
        </authorList>
    </citation>
    <scope>NUCLEOTIDE SEQUENCE [LARGE SCALE GENOMIC DNA]</scope>
</reference>
<dbReference type="InterPro" id="IPR048831">
    <property type="entry name" value="C8A_B_C6_EGF-like"/>
</dbReference>
<evidence type="ECO:0000256" key="17">
    <source>
        <dbReference type="ARBA" id="ARBA00023136"/>
    </source>
</evidence>
<reference evidence="28" key="4">
    <citation type="submission" date="2025-08" db="UniProtKB">
        <authorList>
            <consortium name="Ensembl"/>
        </authorList>
    </citation>
    <scope>IDENTIFICATION</scope>
</reference>
<sequence length="584" mass="65613">MGTAHRSCGLFHPVSCVALLLTVFDIGQRCGASEDLSTVSGGQSRVRRAPWDPPQPLDCLLSAWSPWSLCEPCQNKRFRYARLEVPRQFGGEPCETFDRQEETCRSQSRCHVPDMCEGFVCAETGRCIARRLLCNGDDDCGDRSDERSCRRLQVACSGHREQYWGVQYLGSGFNILTETLQGPVLDNSYYAGSCAPHYIKNVRFRKPHNLELHSPETKADFQLSLQEHESFSSFAESRFKSSKKSKAFKLAINIPEVFEIGINYASNNYRKMASKLLESSGAKRSMYHAQMTLQVGRFKFKLRDLMLHHEFFQRISELPIPYSYGEYREIYKDYGTHFMSEGFLGGTYEYLWVLNSKNMKRDGYSMSDAENTMKVGANLGGSIDGIYVAGGFTFGIGDKLLTEKGVGIASSNYTEDFIAFVRGGASEHVTALSQKDLPTRQLMQEWGDAVEYNPEVIQFKPVPLYQLVTGQTFHNSRAIKANMKRALEEFLTEYSSCRCAPCRNNGAVVFTGSHCECVCPPGFRGVACEITNRRDVPVDGKWSCWSGWSECTGRQKTRARSCINPPPAHGGQPCPGDRQETLTC</sequence>
<comment type="subunit">
    <text evidence="24">Heterotrimer of 3 chains: alpha (C8A), beta (C8B) and gamma (C8G); the alpha and gamma chains are disulfide bonded. Component of the membrane attack complex (MAC), composed of complement C5b, C6, C7, C8A, C8B, C8G and multiple copies of the pore-forming subunit C9.</text>
</comment>
<dbReference type="SUPFAM" id="SSF82895">
    <property type="entry name" value="TSP-1 type 1 repeat"/>
    <property type="match status" value="2"/>
</dbReference>
<evidence type="ECO:0000256" key="24">
    <source>
        <dbReference type="ARBA" id="ARBA00093472"/>
    </source>
</evidence>
<dbReference type="InterPro" id="IPR036055">
    <property type="entry name" value="LDL_receptor-like_sf"/>
</dbReference>
<evidence type="ECO:0000313" key="29">
    <source>
        <dbReference type="Proteomes" id="UP000314986"/>
    </source>
</evidence>
<name>A0A4W3JXC0_CALMI</name>
<protein>
    <recommendedName>
        <fullName evidence="4">Complement component C8 beta chain</fullName>
    </recommendedName>
    <alternativeName>
        <fullName evidence="22">Complement component 8 subunit beta</fullName>
    </alternativeName>
</protein>
<dbReference type="OMA" id="KYYAGAC"/>
<comment type="similarity">
    <text evidence="3">Belongs to the complement C6/C7/C8/C9 family.</text>
</comment>
<evidence type="ECO:0000256" key="12">
    <source>
        <dbReference type="ARBA" id="ARBA00022737"/>
    </source>
</evidence>
<gene>
    <name evidence="28" type="primary">c8b</name>
</gene>
<keyword evidence="17" id="KW-0472">Membrane</keyword>
<keyword evidence="6" id="KW-0964">Secreted</keyword>
<evidence type="ECO:0000256" key="1">
    <source>
        <dbReference type="ARBA" id="ARBA00004276"/>
    </source>
</evidence>
<dbReference type="PROSITE" id="PS00279">
    <property type="entry name" value="MACPF_1"/>
    <property type="match status" value="1"/>
</dbReference>
<dbReference type="AlphaFoldDB" id="A0A4W3JXC0"/>
<dbReference type="SMART" id="SM00209">
    <property type="entry name" value="TSP1"/>
    <property type="match status" value="2"/>
</dbReference>
<evidence type="ECO:0000256" key="23">
    <source>
        <dbReference type="ARBA" id="ARBA00093292"/>
    </source>
</evidence>
<keyword evidence="18 25" id="KW-1015">Disulfide bond</keyword>
<dbReference type="InterPro" id="IPR036383">
    <property type="entry name" value="TSP1_rpt_sf"/>
</dbReference>
<dbReference type="PANTHER" id="PTHR45742:SF5">
    <property type="entry name" value="COMPLEMENT COMPONENT C8 BETA CHAIN"/>
    <property type="match status" value="1"/>
</dbReference>
<evidence type="ECO:0000256" key="6">
    <source>
        <dbReference type="ARBA" id="ARBA00022525"/>
    </source>
</evidence>
<dbReference type="InterPro" id="IPR001862">
    <property type="entry name" value="MAC_perforin"/>
</dbReference>
<evidence type="ECO:0000256" key="10">
    <source>
        <dbReference type="ARBA" id="ARBA00022692"/>
    </source>
</evidence>
<evidence type="ECO:0000256" key="9">
    <source>
        <dbReference type="ARBA" id="ARBA00022588"/>
    </source>
</evidence>
<evidence type="ECO:0000256" key="15">
    <source>
        <dbReference type="ARBA" id="ARBA00022875"/>
    </source>
</evidence>
<keyword evidence="29" id="KW-1185">Reference proteome</keyword>
<evidence type="ECO:0000256" key="2">
    <source>
        <dbReference type="ARBA" id="ARBA00004613"/>
    </source>
</evidence>
<accession>A0A4W3JXC0</accession>
<reference evidence="28" key="5">
    <citation type="submission" date="2025-09" db="UniProtKB">
        <authorList>
            <consortium name="Ensembl"/>
        </authorList>
    </citation>
    <scope>IDENTIFICATION</scope>
</reference>
<dbReference type="PANTHER" id="PTHR45742">
    <property type="entry name" value="COMPLEMENT COMPONENT C6"/>
    <property type="match status" value="1"/>
</dbReference>
<evidence type="ECO:0000256" key="20">
    <source>
        <dbReference type="ARBA" id="ARBA00023180"/>
    </source>
</evidence>
<evidence type="ECO:0000313" key="28">
    <source>
        <dbReference type="Ensembl" id="ENSCMIP00000047552.1"/>
    </source>
</evidence>
<dbReference type="PROSITE" id="PS01209">
    <property type="entry name" value="LDLRA_1"/>
    <property type="match status" value="1"/>
</dbReference>
<organism evidence="28 29">
    <name type="scientific">Callorhinchus milii</name>
    <name type="common">Ghost shark</name>
    <dbReference type="NCBI Taxonomy" id="7868"/>
    <lineage>
        <taxon>Eukaryota</taxon>
        <taxon>Metazoa</taxon>
        <taxon>Chordata</taxon>
        <taxon>Craniata</taxon>
        <taxon>Vertebrata</taxon>
        <taxon>Chondrichthyes</taxon>
        <taxon>Holocephali</taxon>
        <taxon>Chimaeriformes</taxon>
        <taxon>Callorhinchidae</taxon>
        <taxon>Callorhinchus</taxon>
    </lineage>
</organism>
<dbReference type="CDD" id="cd00112">
    <property type="entry name" value="LDLa"/>
    <property type="match status" value="1"/>
</dbReference>
<keyword evidence="11 26" id="KW-0732">Signal</keyword>
<dbReference type="SUPFAM" id="SSF57424">
    <property type="entry name" value="LDL receptor-like module"/>
    <property type="match status" value="1"/>
</dbReference>
<feature type="disulfide bond" evidence="25">
    <location>
        <begin position="134"/>
        <end position="149"/>
    </location>
</feature>
<evidence type="ECO:0000256" key="4">
    <source>
        <dbReference type="ARBA" id="ARBA00013949"/>
    </source>
</evidence>
<dbReference type="Gene3D" id="2.10.25.10">
    <property type="entry name" value="Laminin"/>
    <property type="match status" value="1"/>
</dbReference>
<keyword evidence="14" id="KW-0391">Immunity</keyword>
<evidence type="ECO:0000256" key="11">
    <source>
        <dbReference type="ARBA" id="ARBA00022729"/>
    </source>
</evidence>
<keyword evidence="15" id="KW-0180">Complement pathway</keyword>
<evidence type="ECO:0000256" key="8">
    <source>
        <dbReference type="ARBA" id="ARBA00022537"/>
    </source>
</evidence>
<keyword evidence="12" id="KW-0677">Repeat</keyword>
<dbReference type="InterPro" id="IPR000742">
    <property type="entry name" value="EGF"/>
</dbReference>